<sequence length="300" mass="32952">MGEDIRHNNPSLSPDLEATGGCGCELTRTNSDSSSITADNSKEAPPRCGNAGPLGQLAEWTDEKHSLYLDSLEASFITELQRSMNLRACCSQDKTWRTYSSEQPQANILNSSDPLVVPRDGCWQKINFERDDPVLDSTADSHAVLGSPCIGDFTSSGKRRYESSADFQEHGVLCQERTHLKEENISYGSSRRLGLHSVFHLSQQDLVGSTMEVSDQNFAYEDQREKSSCRSKMKRLKTTAADASGNDQVVPFGKFHTIHSSTVNNASSEGEQQGHFGQPSEHPENLVCPIPGLHSFLKAG</sequence>
<dbReference type="PANTHER" id="PTHR33676">
    <property type="entry name" value="COLD REGULATED PROTEIN 27"/>
    <property type="match status" value="1"/>
</dbReference>
<dbReference type="EMBL" id="RXIC02000025">
    <property type="protein sequence ID" value="KAB1208532.1"/>
    <property type="molecule type" value="Genomic_DNA"/>
</dbReference>
<dbReference type="InterPro" id="IPR044678">
    <property type="entry name" value="COR27/28"/>
</dbReference>
<evidence type="ECO:0000313" key="2">
    <source>
        <dbReference type="EMBL" id="KAB1208532.1"/>
    </source>
</evidence>
<dbReference type="OrthoDB" id="1104553at2759"/>
<dbReference type="GO" id="GO:0042752">
    <property type="term" value="P:regulation of circadian rhythm"/>
    <property type="evidence" value="ECO:0007669"/>
    <property type="project" value="InterPro"/>
</dbReference>
<organism evidence="2 3">
    <name type="scientific">Morella rubra</name>
    <name type="common">Chinese bayberry</name>
    <dbReference type="NCBI Taxonomy" id="262757"/>
    <lineage>
        <taxon>Eukaryota</taxon>
        <taxon>Viridiplantae</taxon>
        <taxon>Streptophyta</taxon>
        <taxon>Embryophyta</taxon>
        <taxon>Tracheophyta</taxon>
        <taxon>Spermatophyta</taxon>
        <taxon>Magnoliopsida</taxon>
        <taxon>eudicotyledons</taxon>
        <taxon>Gunneridae</taxon>
        <taxon>Pentapetalae</taxon>
        <taxon>rosids</taxon>
        <taxon>fabids</taxon>
        <taxon>Fagales</taxon>
        <taxon>Myricaceae</taxon>
        <taxon>Morella</taxon>
    </lineage>
</organism>
<dbReference type="GO" id="GO:0009409">
    <property type="term" value="P:response to cold"/>
    <property type="evidence" value="ECO:0007669"/>
    <property type="project" value="InterPro"/>
</dbReference>
<evidence type="ECO:0000313" key="3">
    <source>
        <dbReference type="Proteomes" id="UP000516437"/>
    </source>
</evidence>
<feature type="region of interest" description="Disordered" evidence="1">
    <location>
        <begin position="30"/>
        <end position="52"/>
    </location>
</feature>
<evidence type="ECO:0000256" key="1">
    <source>
        <dbReference type="SAM" id="MobiDB-lite"/>
    </source>
</evidence>
<dbReference type="AlphaFoldDB" id="A0A6A1V6R1"/>
<gene>
    <name evidence="2" type="ORF">CJ030_MR7G007475</name>
</gene>
<proteinExistence type="predicted"/>
<protein>
    <submittedName>
        <fullName evidence="2">Uncharacterized protein</fullName>
    </submittedName>
</protein>
<accession>A0A6A1V6R1</accession>
<comment type="caution">
    <text evidence="2">The sequence shown here is derived from an EMBL/GenBank/DDBJ whole genome shotgun (WGS) entry which is preliminary data.</text>
</comment>
<keyword evidence="3" id="KW-1185">Reference proteome</keyword>
<dbReference type="Proteomes" id="UP000516437">
    <property type="component" value="Chromosome 7"/>
</dbReference>
<feature type="compositionally biased region" description="Polar residues" evidence="1">
    <location>
        <begin position="30"/>
        <end position="39"/>
    </location>
</feature>
<name>A0A6A1V6R1_9ROSI</name>
<dbReference type="PANTHER" id="PTHR33676:SF17">
    <property type="entry name" value="COLD-REGULATED PROTEIN 28"/>
    <property type="match status" value="1"/>
</dbReference>
<feature type="region of interest" description="Disordered" evidence="1">
    <location>
        <begin position="265"/>
        <end position="288"/>
    </location>
</feature>
<reference evidence="2 3" key="1">
    <citation type="journal article" date="2019" name="Plant Biotechnol. J.">
        <title>The red bayberry genome and genetic basis of sex determination.</title>
        <authorList>
            <person name="Jia H.M."/>
            <person name="Jia H.J."/>
            <person name="Cai Q.L."/>
            <person name="Wang Y."/>
            <person name="Zhao H.B."/>
            <person name="Yang W.F."/>
            <person name="Wang G.Y."/>
            <person name="Li Y.H."/>
            <person name="Zhan D.L."/>
            <person name="Shen Y.T."/>
            <person name="Niu Q.F."/>
            <person name="Chang L."/>
            <person name="Qiu J."/>
            <person name="Zhao L."/>
            <person name="Xie H.B."/>
            <person name="Fu W.Y."/>
            <person name="Jin J."/>
            <person name="Li X.W."/>
            <person name="Jiao Y."/>
            <person name="Zhou C.C."/>
            <person name="Tu T."/>
            <person name="Chai C.Y."/>
            <person name="Gao J.L."/>
            <person name="Fan L.J."/>
            <person name="van de Weg E."/>
            <person name="Wang J.Y."/>
            <person name="Gao Z.S."/>
        </authorList>
    </citation>
    <scope>NUCLEOTIDE SEQUENCE [LARGE SCALE GENOMIC DNA]</scope>
    <source>
        <tissue evidence="2">Leaves</tissue>
    </source>
</reference>